<reference evidence="2 3" key="1">
    <citation type="journal article" date="2014" name="Int. J. Syst. Evol. Microbiol.">
        <title>Complete genome sequence of Corynebacterium casei LMG S-19264T (=DSM 44701T), isolated from a smear-ripened cheese.</title>
        <authorList>
            <consortium name="US DOE Joint Genome Institute (JGI-PGF)"/>
            <person name="Walter F."/>
            <person name="Albersmeier A."/>
            <person name="Kalinowski J."/>
            <person name="Ruckert C."/>
        </authorList>
    </citation>
    <scope>NUCLEOTIDE SEQUENCE [LARGE SCALE GENOMIC DNA]</scope>
    <source>
        <strain evidence="2 3">KCTC 23968</strain>
    </source>
</reference>
<feature type="signal peptide" evidence="1">
    <location>
        <begin position="1"/>
        <end position="19"/>
    </location>
</feature>
<keyword evidence="3" id="KW-1185">Reference proteome</keyword>
<evidence type="ECO:0000313" key="3">
    <source>
        <dbReference type="Proteomes" id="UP000600865"/>
    </source>
</evidence>
<comment type="caution">
    <text evidence="2">The sequence shown here is derived from an EMBL/GenBank/DDBJ whole genome shotgun (WGS) entry which is preliminary data.</text>
</comment>
<gene>
    <name evidence="2" type="ORF">GCM10011309_15880</name>
</gene>
<accession>A0A918KLJ3</accession>
<keyword evidence="1" id="KW-0732">Signal</keyword>
<evidence type="ECO:0000256" key="1">
    <source>
        <dbReference type="SAM" id="SignalP"/>
    </source>
</evidence>
<dbReference type="InterPro" id="IPR058248">
    <property type="entry name" value="Lxx211020-like"/>
</dbReference>
<dbReference type="EMBL" id="BMYV01000002">
    <property type="protein sequence ID" value="GGX67062.1"/>
    <property type="molecule type" value="Genomic_DNA"/>
</dbReference>
<dbReference type="Pfam" id="PF04314">
    <property type="entry name" value="PCuAC"/>
    <property type="match status" value="1"/>
</dbReference>
<protein>
    <recommendedName>
        <fullName evidence="4">Copper chaperone PCu(A)C</fullName>
    </recommendedName>
</protein>
<sequence length="158" mass="17175">MRHFLLTLAIPIVASFALAGCGEHTHLGEGIELSNVRINPPLPGQTTGVAFMRIDNHGDTDRLIAVSSSVSDRIELHTHIEEGGVMKMRRVDGIELPHGESVDLKPGSFHVMIFNAEMALGDEVVLTLDFETADDLTVVAPVVMRGEMRQGDMDHGSH</sequence>
<dbReference type="AlphaFoldDB" id="A0A918KLJ3"/>
<dbReference type="SUPFAM" id="SSF110087">
    <property type="entry name" value="DR1885-like metal-binding protein"/>
    <property type="match status" value="1"/>
</dbReference>
<proteinExistence type="predicted"/>
<evidence type="ECO:0000313" key="2">
    <source>
        <dbReference type="EMBL" id="GGX67062.1"/>
    </source>
</evidence>
<dbReference type="PANTHER" id="PTHR36302">
    <property type="entry name" value="BLR7088 PROTEIN"/>
    <property type="match status" value="1"/>
</dbReference>
<feature type="chain" id="PRO_5038094017" description="Copper chaperone PCu(A)C" evidence="1">
    <location>
        <begin position="20"/>
        <end position="158"/>
    </location>
</feature>
<organism evidence="2 3">
    <name type="scientific">Litorimonas cladophorae</name>
    <dbReference type="NCBI Taxonomy" id="1220491"/>
    <lineage>
        <taxon>Bacteria</taxon>
        <taxon>Pseudomonadati</taxon>
        <taxon>Pseudomonadota</taxon>
        <taxon>Alphaproteobacteria</taxon>
        <taxon>Maricaulales</taxon>
        <taxon>Robiginitomaculaceae</taxon>
    </lineage>
</organism>
<dbReference type="InterPro" id="IPR007410">
    <property type="entry name" value="LpqE-like"/>
</dbReference>
<dbReference type="PANTHER" id="PTHR36302:SF1">
    <property type="entry name" value="COPPER CHAPERONE PCU(A)C"/>
    <property type="match status" value="1"/>
</dbReference>
<dbReference type="RefSeq" id="WP_189584037.1">
    <property type="nucleotide sequence ID" value="NZ_BMYV01000002.1"/>
</dbReference>
<dbReference type="PROSITE" id="PS51257">
    <property type="entry name" value="PROKAR_LIPOPROTEIN"/>
    <property type="match status" value="1"/>
</dbReference>
<dbReference type="Proteomes" id="UP000600865">
    <property type="component" value="Unassembled WGS sequence"/>
</dbReference>
<dbReference type="InterPro" id="IPR036182">
    <property type="entry name" value="PCuAC_sf"/>
</dbReference>
<dbReference type="Gene3D" id="2.60.40.1890">
    <property type="entry name" value="PCu(A)C copper chaperone"/>
    <property type="match status" value="1"/>
</dbReference>
<name>A0A918KLJ3_9PROT</name>
<evidence type="ECO:0008006" key="4">
    <source>
        <dbReference type="Google" id="ProtNLM"/>
    </source>
</evidence>